<organism evidence="1 2">
    <name type="scientific">Jatrophihabitans endophyticus</name>
    <dbReference type="NCBI Taxonomy" id="1206085"/>
    <lineage>
        <taxon>Bacteria</taxon>
        <taxon>Bacillati</taxon>
        <taxon>Actinomycetota</taxon>
        <taxon>Actinomycetes</taxon>
        <taxon>Jatrophihabitantales</taxon>
        <taxon>Jatrophihabitantaceae</taxon>
        <taxon>Jatrophihabitans</taxon>
    </lineage>
</organism>
<protein>
    <submittedName>
        <fullName evidence="1">Uncharacterized protein</fullName>
    </submittedName>
</protein>
<accession>A0A1M5RDR0</accession>
<dbReference type="STRING" id="1206085.SAMN05443575_3513"/>
<proteinExistence type="predicted"/>
<dbReference type="AlphaFoldDB" id="A0A1M5RDR0"/>
<evidence type="ECO:0000313" key="2">
    <source>
        <dbReference type="Proteomes" id="UP000186132"/>
    </source>
</evidence>
<sequence length="348" mass="38067">MTTIHRARGAACGVAARPTDWPAALERIWPIPADHRDAQVDRVAALDMLRCGETALDELVAAGLPADDRDGGQYFDRFDLFNLALASGSGTSVPERAIRYALRWMQGGPPTWVQPLHWTFDIELQCPAGSCPADAAGEPSWWHARLDPEHGGGALTEFATTPPGRLRADERIELAGVGPVALRGSLTTRGELMQLVSPTLRALTDDFLAAGYAWGRMPELLQREYDRVVAAGMAPCISASLYLQREFRRAGYDARTRRGWLLGMLDLAHSWIEVVDDDGVVKVVDPVFSRLVEHADRPHPELARAVLGSRVNRLLPAAIPADGDMVGHRCGGRHSTPLRRTVIRRTAA</sequence>
<evidence type="ECO:0000313" key="1">
    <source>
        <dbReference type="EMBL" id="SHH24149.1"/>
    </source>
</evidence>
<dbReference type="Proteomes" id="UP000186132">
    <property type="component" value="Unassembled WGS sequence"/>
</dbReference>
<name>A0A1M5RDR0_9ACTN</name>
<keyword evidence="2" id="KW-1185">Reference proteome</keyword>
<reference evidence="1 2" key="1">
    <citation type="submission" date="2016-11" db="EMBL/GenBank/DDBJ databases">
        <authorList>
            <person name="Jaros S."/>
            <person name="Januszkiewicz K."/>
            <person name="Wedrychowicz H."/>
        </authorList>
    </citation>
    <scope>NUCLEOTIDE SEQUENCE [LARGE SCALE GENOMIC DNA]</scope>
    <source>
        <strain evidence="1 2">DSM 45627</strain>
    </source>
</reference>
<gene>
    <name evidence="1" type="ORF">SAMN05443575_3513</name>
</gene>
<dbReference type="EMBL" id="FQVU01000005">
    <property type="protein sequence ID" value="SHH24149.1"/>
    <property type="molecule type" value="Genomic_DNA"/>
</dbReference>